<sequence length="272" mass="30122">MTFEVKNGCFRYHQEREILRDISFQIEGAEILSVLGANGAGKTTLMKCMLGLFRWTSGASFLNGKDVRSLKSKEFWRQVGYVPQAKLPSFVYTVGEMVVLGRSAHLGELSQPGKKDWDKVDECLELVGISHLKEKLCSRISGGEYQMALIARALVTDPQMLVLDEPESNLDFKNQRIVLDTISWLCQERGLAAVLNTHYPEHAVELSHKALLLMPDGTALFGDAADVIGEKNLESAFGVPVRIRTIDLPEKKYTCVLTLPTSAPHSEKGGAL</sequence>
<evidence type="ECO:0000256" key="3">
    <source>
        <dbReference type="ARBA" id="ARBA00022840"/>
    </source>
</evidence>
<organism evidence="5 6">
    <name type="scientific">Candidatus Gallacutalibacter pullicola</name>
    <dbReference type="NCBI Taxonomy" id="2840830"/>
    <lineage>
        <taxon>Bacteria</taxon>
        <taxon>Bacillati</taxon>
        <taxon>Bacillota</taxon>
        <taxon>Clostridia</taxon>
        <taxon>Eubacteriales</taxon>
        <taxon>Candidatus Gallacutalibacter</taxon>
    </lineage>
</organism>
<proteinExistence type="predicted"/>
<dbReference type="CDD" id="cd03214">
    <property type="entry name" value="ABC_Iron-Siderophores_B12_Hemin"/>
    <property type="match status" value="1"/>
</dbReference>
<evidence type="ECO:0000256" key="1">
    <source>
        <dbReference type="ARBA" id="ARBA00022448"/>
    </source>
</evidence>
<dbReference type="InterPro" id="IPR003439">
    <property type="entry name" value="ABC_transporter-like_ATP-bd"/>
</dbReference>
<evidence type="ECO:0000256" key="2">
    <source>
        <dbReference type="ARBA" id="ARBA00022741"/>
    </source>
</evidence>
<dbReference type="InterPro" id="IPR050153">
    <property type="entry name" value="Metal_Ion_Import_ABC"/>
</dbReference>
<dbReference type="Pfam" id="PF00005">
    <property type="entry name" value="ABC_tran"/>
    <property type="match status" value="1"/>
</dbReference>
<dbReference type="PROSITE" id="PS50893">
    <property type="entry name" value="ABC_TRANSPORTER_2"/>
    <property type="match status" value="1"/>
</dbReference>
<comment type="caution">
    <text evidence="5">The sequence shown here is derived from an EMBL/GenBank/DDBJ whole genome shotgun (WGS) entry which is preliminary data.</text>
</comment>
<evidence type="ECO:0000313" key="6">
    <source>
        <dbReference type="Proteomes" id="UP000886785"/>
    </source>
</evidence>
<dbReference type="EMBL" id="DVHF01000118">
    <property type="protein sequence ID" value="HIR57932.1"/>
    <property type="molecule type" value="Genomic_DNA"/>
</dbReference>
<keyword evidence="1" id="KW-0813">Transport</keyword>
<dbReference type="GO" id="GO:0016887">
    <property type="term" value="F:ATP hydrolysis activity"/>
    <property type="evidence" value="ECO:0007669"/>
    <property type="project" value="InterPro"/>
</dbReference>
<dbReference type="FunFam" id="3.40.50.300:FF:000134">
    <property type="entry name" value="Iron-enterobactin ABC transporter ATP-binding protein"/>
    <property type="match status" value="1"/>
</dbReference>
<reference evidence="5" key="1">
    <citation type="submission" date="2020-10" db="EMBL/GenBank/DDBJ databases">
        <authorList>
            <person name="Gilroy R."/>
        </authorList>
    </citation>
    <scope>NUCLEOTIDE SEQUENCE</scope>
    <source>
        <strain evidence="5">ChiSjej1B19-7085</strain>
    </source>
</reference>
<dbReference type="Gene3D" id="3.40.50.300">
    <property type="entry name" value="P-loop containing nucleotide triphosphate hydrolases"/>
    <property type="match status" value="1"/>
</dbReference>
<name>A0A9D1DS52_9FIRM</name>
<keyword evidence="3 5" id="KW-0067">ATP-binding</keyword>
<dbReference type="PANTHER" id="PTHR42734">
    <property type="entry name" value="METAL TRANSPORT SYSTEM ATP-BINDING PROTEIN TM_0124-RELATED"/>
    <property type="match status" value="1"/>
</dbReference>
<keyword evidence="2" id="KW-0547">Nucleotide-binding</keyword>
<protein>
    <submittedName>
        <fullName evidence="5">ABC transporter ATP-binding protein</fullName>
    </submittedName>
</protein>
<feature type="domain" description="ABC transporter" evidence="4">
    <location>
        <begin position="3"/>
        <end position="240"/>
    </location>
</feature>
<accession>A0A9D1DS52</accession>
<dbReference type="SMART" id="SM00382">
    <property type="entry name" value="AAA"/>
    <property type="match status" value="1"/>
</dbReference>
<dbReference type="AlphaFoldDB" id="A0A9D1DS52"/>
<gene>
    <name evidence="5" type="ORF">IAA54_09710</name>
</gene>
<dbReference type="Proteomes" id="UP000886785">
    <property type="component" value="Unassembled WGS sequence"/>
</dbReference>
<dbReference type="InterPro" id="IPR003593">
    <property type="entry name" value="AAA+_ATPase"/>
</dbReference>
<reference evidence="5" key="2">
    <citation type="journal article" date="2021" name="PeerJ">
        <title>Extensive microbial diversity within the chicken gut microbiome revealed by metagenomics and culture.</title>
        <authorList>
            <person name="Gilroy R."/>
            <person name="Ravi A."/>
            <person name="Getino M."/>
            <person name="Pursley I."/>
            <person name="Horton D.L."/>
            <person name="Alikhan N.F."/>
            <person name="Baker D."/>
            <person name="Gharbi K."/>
            <person name="Hall N."/>
            <person name="Watson M."/>
            <person name="Adriaenssens E.M."/>
            <person name="Foster-Nyarko E."/>
            <person name="Jarju S."/>
            <person name="Secka A."/>
            <person name="Antonio M."/>
            <person name="Oren A."/>
            <person name="Chaudhuri R.R."/>
            <person name="La Ragione R."/>
            <person name="Hildebrand F."/>
            <person name="Pallen M.J."/>
        </authorList>
    </citation>
    <scope>NUCLEOTIDE SEQUENCE</scope>
    <source>
        <strain evidence="5">ChiSjej1B19-7085</strain>
    </source>
</reference>
<evidence type="ECO:0000259" key="4">
    <source>
        <dbReference type="PROSITE" id="PS50893"/>
    </source>
</evidence>
<dbReference type="SUPFAM" id="SSF52540">
    <property type="entry name" value="P-loop containing nucleoside triphosphate hydrolases"/>
    <property type="match status" value="1"/>
</dbReference>
<dbReference type="GO" id="GO:0005524">
    <property type="term" value="F:ATP binding"/>
    <property type="evidence" value="ECO:0007669"/>
    <property type="project" value="UniProtKB-KW"/>
</dbReference>
<dbReference type="InterPro" id="IPR027417">
    <property type="entry name" value="P-loop_NTPase"/>
</dbReference>
<evidence type="ECO:0000313" key="5">
    <source>
        <dbReference type="EMBL" id="HIR57932.1"/>
    </source>
</evidence>
<dbReference type="PANTHER" id="PTHR42734:SF19">
    <property type="entry name" value="IRON COMPOUNDS ABC TRANSPORTER, ATP-BINDING PROTEIN"/>
    <property type="match status" value="1"/>
</dbReference>